<organism evidence="2 3">
    <name type="scientific">Zizania palustris</name>
    <name type="common">Northern wild rice</name>
    <dbReference type="NCBI Taxonomy" id="103762"/>
    <lineage>
        <taxon>Eukaryota</taxon>
        <taxon>Viridiplantae</taxon>
        <taxon>Streptophyta</taxon>
        <taxon>Embryophyta</taxon>
        <taxon>Tracheophyta</taxon>
        <taxon>Spermatophyta</taxon>
        <taxon>Magnoliopsida</taxon>
        <taxon>Liliopsida</taxon>
        <taxon>Poales</taxon>
        <taxon>Poaceae</taxon>
        <taxon>BOP clade</taxon>
        <taxon>Oryzoideae</taxon>
        <taxon>Oryzeae</taxon>
        <taxon>Zizaniinae</taxon>
        <taxon>Zizania</taxon>
    </lineage>
</organism>
<reference evidence="2" key="1">
    <citation type="journal article" date="2021" name="bioRxiv">
        <title>Whole Genome Assembly and Annotation of Northern Wild Rice, Zizania palustris L., Supports a Whole Genome Duplication in the Zizania Genus.</title>
        <authorList>
            <person name="Haas M."/>
            <person name="Kono T."/>
            <person name="Macchietto M."/>
            <person name="Millas R."/>
            <person name="McGilp L."/>
            <person name="Shao M."/>
            <person name="Duquette J."/>
            <person name="Hirsch C.N."/>
            <person name="Kimball J."/>
        </authorList>
    </citation>
    <scope>NUCLEOTIDE SEQUENCE</scope>
    <source>
        <tissue evidence="2">Fresh leaf tissue</tissue>
    </source>
</reference>
<keyword evidence="3" id="KW-1185">Reference proteome</keyword>
<evidence type="ECO:0000313" key="2">
    <source>
        <dbReference type="EMBL" id="KAG8093415.1"/>
    </source>
</evidence>
<sequence>MLPAAGCSYFTPPPSLATALPSPSPICGSRRRAGILSPLLFLLSRVRGQPAGYKARRREASSPSRPRPSLLPCAAGRRQGTEARGRAGLWKATATCLHFGLNRRAASVSKRKEFGRVRLKTTRYVREENYIVVLG</sequence>
<accession>A0A8J6BUN0</accession>
<feature type="compositionally biased region" description="Low complexity" evidence="1">
    <location>
        <begin position="61"/>
        <end position="72"/>
    </location>
</feature>
<proteinExistence type="predicted"/>
<gene>
    <name evidence="2" type="ORF">GUJ93_ZPchr0012g19601</name>
</gene>
<protein>
    <submittedName>
        <fullName evidence="2">Uncharacterized protein</fullName>
    </submittedName>
</protein>
<evidence type="ECO:0000256" key="1">
    <source>
        <dbReference type="SAM" id="MobiDB-lite"/>
    </source>
</evidence>
<dbReference type="EMBL" id="JAAALK010000080">
    <property type="protein sequence ID" value="KAG8093415.1"/>
    <property type="molecule type" value="Genomic_DNA"/>
</dbReference>
<dbReference type="AlphaFoldDB" id="A0A8J6BUN0"/>
<evidence type="ECO:0000313" key="3">
    <source>
        <dbReference type="Proteomes" id="UP000729402"/>
    </source>
</evidence>
<dbReference type="Proteomes" id="UP000729402">
    <property type="component" value="Unassembled WGS sequence"/>
</dbReference>
<reference evidence="2" key="2">
    <citation type="submission" date="2021-02" db="EMBL/GenBank/DDBJ databases">
        <authorList>
            <person name="Kimball J.A."/>
            <person name="Haas M.W."/>
            <person name="Macchietto M."/>
            <person name="Kono T."/>
            <person name="Duquette J."/>
            <person name="Shao M."/>
        </authorList>
    </citation>
    <scope>NUCLEOTIDE SEQUENCE</scope>
    <source>
        <tissue evidence="2">Fresh leaf tissue</tissue>
    </source>
</reference>
<feature type="region of interest" description="Disordered" evidence="1">
    <location>
        <begin position="52"/>
        <end position="86"/>
    </location>
</feature>
<name>A0A8J6BUN0_ZIZPA</name>
<comment type="caution">
    <text evidence="2">The sequence shown here is derived from an EMBL/GenBank/DDBJ whole genome shotgun (WGS) entry which is preliminary data.</text>
</comment>